<dbReference type="InterPro" id="IPR029058">
    <property type="entry name" value="AB_hydrolase_fold"/>
</dbReference>
<gene>
    <name evidence="2" type="ORF">OH818_16255</name>
</gene>
<proteinExistence type="predicted"/>
<dbReference type="EMBL" id="CP114029">
    <property type="protein sequence ID" value="WAP67146.1"/>
    <property type="molecule type" value="Genomic_DNA"/>
</dbReference>
<feature type="domain" description="T6SS Phospholipase effector Tle1-like catalytic" evidence="1">
    <location>
        <begin position="2"/>
        <end position="259"/>
    </location>
</feature>
<reference evidence="2" key="1">
    <citation type="submission" date="2022-12" db="EMBL/GenBank/DDBJ databases">
        <title>Jiella pelagia sp. nov., isolated from phosphonate enriched culture of Northwest Pacific surface seawater.</title>
        <authorList>
            <person name="Shin D.Y."/>
            <person name="Hwang C.Y."/>
        </authorList>
    </citation>
    <scope>NUCLEOTIDE SEQUENCE</scope>
    <source>
        <strain evidence="2">HL-NP1</strain>
    </source>
</reference>
<evidence type="ECO:0000313" key="3">
    <source>
        <dbReference type="Proteomes" id="UP001164020"/>
    </source>
</evidence>
<dbReference type="RefSeq" id="WP_268879594.1">
    <property type="nucleotide sequence ID" value="NZ_CP114029.1"/>
</dbReference>
<dbReference type="PANTHER" id="PTHR33840">
    <property type="match status" value="1"/>
</dbReference>
<accession>A0ABY7BW50</accession>
<evidence type="ECO:0000313" key="2">
    <source>
        <dbReference type="EMBL" id="WAP67146.1"/>
    </source>
</evidence>
<dbReference type="Pfam" id="PF09994">
    <property type="entry name" value="T6SS_Tle1-like_cat"/>
    <property type="match status" value="1"/>
</dbReference>
<organism evidence="2 3">
    <name type="scientific">Jiella pelagia</name>
    <dbReference type="NCBI Taxonomy" id="2986949"/>
    <lineage>
        <taxon>Bacteria</taxon>
        <taxon>Pseudomonadati</taxon>
        <taxon>Pseudomonadota</taxon>
        <taxon>Alphaproteobacteria</taxon>
        <taxon>Hyphomicrobiales</taxon>
        <taxon>Aurantimonadaceae</taxon>
        <taxon>Jiella</taxon>
    </lineage>
</organism>
<dbReference type="Proteomes" id="UP001164020">
    <property type="component" value="Chromosome"/>
</dbReference>
<name>A0ABY7BW50_9HYPH</name>
<dbReference type="SUPFAM" id="SSF53474">
    <property type="entry name" value="alpha/beta-Hydrolases"/>
    <property type="match status" value="1"/>
</dbReference>
<keyword evidence="3" id="KW-1185">Reference proteome</keyword>
<dbReference type="PANTHER" id="PTHR33840:SF1">
    <property type="entry name" value="TLE1 PHOSPHOLIPASE DOMAIN-CONTAINING PROTEIN"/>
    <property type="match status" value="1"/>
</dbReference>
<dbReference type="InterPro" id="IPR018712">
    <property type="entry name" value="Tle1-like_cat"/>
</dbReference>
<sequence>MKLLVICCDDTWNAPDQKGDVTNVLKMARAIPPKSPRNGVQITYYDEGVGTGNAVDRFLGGTMGLGLNKNIIQAYQFLVHNFEDGDKIAMFGFSRGAYTVRSLAGLVAKMGILHKKDSDQLPEFYERYRTKRLTPEFLKEKHDWIYARPDIAFLGVWDTVGSLGIPFGGLRWIGQWRYNFHDVELNEKITYACHALAVDEQRGPFKPTLWKTTNDIGDSILAERQTVRQVWFPGVHSNVGGGYGENLLSNRTFLWMVNEARSVVDFDEIYLEHKIDRQSEDRWGDDQESRKGKWKLLPRHVRPLGGDCTERVHRSVARRAEHARRGQFERYPYRPGNYAKFRDDLTRWGDDPERFIVD</sequence>
<protein>
    <submittedName>
        <fullName evidence="2">DUF2235 domain-containing protein</fullName>
    </submittedName>
</protein>
<evidence type="ECO:0000259" key="1">
    <source>
        <dbReference type="Pfam" id="PF09994"/>
    </source>
</evidence>